<evidence type="ECO:0000256" key="2">
    <source>
        <dbReference type="ARBA" id="ARBA00012438"/>
    </source>
</evidence>
<dbReference type="PANTHER" id="PTHR43304:SF1">
    <property type="entry name" value="PAC DOMAIN-CONTAINING PROTEIN"/>
    <property type="match status" value="1"/>
</dbReference>
<accession>A0A2V4C6T6</accession>
<dbReference type="Pfam" id="PF00512">
    <property type="entry name" value="HisKA"/>
    <property type="match status" value="1"/>
</dbReference>
<sequence length="502" mass="57087">MYSNITILKDIIDNTPLPIAVYTGSKLKIVLANNAMIKTWGKGEDVLGKDYLDVLPEIKNDNFFDQAATVLSTGVPFHGENKKVDLLINGAMQSYYFNYSFIPLFDTEGKVYGVMNTGADVTDLYLAKQQIQSVEERLRIAVQSSGIGTYEIDLITNEIKTCDNFNTIMCSEDTPAIDELLLKLHPDDLLVREKAINESKNTGLISYETRIVNENCSKWIKVSGKIIRDEKEVPIKIIGSILDIHEHKQFQEELKKQVEQNTVELRRSNDDLLHFANVVSHDLKEPVRKIKFFNSLIKNEKEANFSETTIKHQNKINQSAERMQNIIEGILTYSTMDKNKQPFEKINLNDVIENIKTDLELIINEKDAILITYELPVIDGAPILINQLFYNLIHNAFKFSKPNQPPRVEISSTLLQVDGLDSVQIIIKDNGIGFDEAFAERIFNTFERLHSKDQYEGNGLGLALCRKIVKRHNGTITAKSKIDNGTEFIVTLPLKQQEYSIK</sequence>
<evidence type="ECO:0000256" key="4">
    <source>
        <dbReference type="ARBA" id="ARBA00022679"/>
    </source>
</evidence>
<dbReference type="Gene3D" id="1.10.287.130">
    <property type="match status" value="1"/>
</dbReference>
<evidence type="ECO:0000256" key="3">
    <source>
        <dbReference type="ARBA" id="ARBA00022553"/>
    </source>
</evidence>
<dbReference type="InterPro" id="IPR003594">
    <property type="entry name" value="HATPase_dom"/>
</dbReference>
<dbReference type="InterPro" id="IPR013656">
    <property type="entry name" value="PAS_4"/>
</dbReference>
<dbReference type="InterPro" id="IPR036890">
    <property type="entry name" value="HATPase_C_sf"/>
</dbReference>
<dbReference type="EMBL" id="QJHL01000001">
    <property type="protein sequence ID" value="PXY46717.1"/>
    <property type="molecule type" value="Genomic_DNA"/>
</dbReference>
<organism evidence="8 9">
    <name type="scientific">Flavobacterium hydrophilum</name>
    <dbReference type="NCBI Taxonomy" id="2211445"/>
    <lineage>
        <taxon>Bacteria</taxon>
        <taxon>Pseudomonadati</taxon>
        <taxon>Bacteroidota</taxon>
        <taxon>Flavobacteriia</taxon>
        <taxon>Flavobacteriales</taxon>
        <taxon>Flavobacteriaceae</taxon>
        <taxon>Flavobacterium</taxon>
    </lineage>
</organism>
<dbReference type="EC" id="2.7.13.3" evidence="2"/>
<feature type="domain" description="PAC" evidence="7">
    <location>
        <begin position="77"/>
        <end position="133"/>
    </location>
</feature>
<evidence type="ECO:0000256" key="1">
    <source>
        <dbReference type="ARBA" id="ARBA00000085"/>
    </source>
</evidence>
<keyword evidence="5 8" id="KW-0418">Kinase</keyword>
<dbReference type="Proteomes" id="UP000247681">
    <property type="component" value="Unassembled WGS sequence"/>
</dbReference>
<dbReference type="InterPro" id="IPR052162">
    <property type="entry name" value="Sensor_kinase/Photoreceptor"/>
</dbReference>
<dbReference type="SMART" id="SM00387">
    <property type="entry name" value="HATPase_c"/>
    <property type="match status" value="1"/>
</dbReference>
<dbReference type="InterPro" id="IPR000700">
    <property type="entry name" value="PAS-assoc_C"/>
</dbReference>
<feature type="domain" description="PAC" evidence="7">
    <location>
        <begin position="198"/>
        <end position="256"/>
    </location>
</feature>
<dbReference type="SUPFAM" id="SSF55785">
    <property type="entry name" value="PYP-like sensor domain (PAS domain)"/>
    <property type="match status" value="2"/>
</dbReference>
<dbReference type="Gene3D" id="3.30.450.20">
    <property type="entry name" value="PAS domain"/>
    <property type="match status" value="2"/>
</dbReference>
<evidence type="ECO:0000313" key="9">
    <source>
        <dbReference type="Proteomes" id="UP000247681"/>
    </source>
</evidence>
<evidence type="ECO:0000259" key="7">
    <source>
        <dbReference type="PROSITE" id="PS50113"/>
    </source>
</evidence>
<dbReference type="PROSITE" id="PS50113">
    <property type="entry name" value="PAC"/>
    <property type="match status" value="2"/>
</dbReference>
<dbReference type="FunFam" id="3.30.565.10:FF:000006">
    <property type="entry name" value="Sensor histidine kinase WalK"/>
    <property type="match status" value="1"/>
</dbReference>
<dbReference type="PROSITE" id="PS50109">
    <property type="entry name" value="HIS_KIN"/>
    <property type="match status" value="1"/>
</dbReference>
<dbReference type="InterPro" id="IPR036097">
    <property type="entry name" value="HisK_dim/P_sf"/>
</dbReference>
<feature type="domain" description="Histidine kinase" evidence="6">
    <location>
        <begin position="278"/>
        <end position="496"/>
    </location>
</feature>
<dbReference type="Pfam" id="PF02518">
    <property type="entry name" value="HATPase_c"/>
    <property type="match status" value="1"/>
</dbReference>
<dbReference type="InterPro" id="IPR003661">
    <property type="entry name" value="HisK_dim/P_dom"/>
</dbReference>
<dbReference type="RefSeq" id="WP_110345723.1">
    <property type="nucleotide sequence ID" value="NZ_QJHL01000001.1"/>
</dbReference>
<name>A0A2V4C6T6_9FLAO</name>
<evidence type="ECO:0000259" key="6">
    <source>
        <dbReference type="PROSITE" id="PS50109"/>
    </source>
</evidence>
<evidence type="ECO:0000313" key="8">
    <source>
        <dbReference type="EMBL" id="PXY46717.1"/>
    </source>
</evidence>
<dbReference type="OrthoDB" id="9766459at2"/>
<dbReference type="AlphaFoldDB" id="A0A2V4C6T6"/>
<comment type="caution">
    <text evidence="8">The sequence shown here is derived from an EMBL/GenBank/DDBJ whole genome shotgun (WGS) entry which is preliminary data.</text>
</comment>
<dbReference type="PANTHER" id="PTHR43304">
    <property type="entry name" value="PHYTOCHROME-LIKE PROTEIN CPH1"/>
    <property type="match status" value="1"/>
</dbReference>
<dbReference type="CDD" id="cd00082">
    <property type="entry name" value="HisKA"/>
    <property type="match status" value="1"/>
</dbReference>
<comment type="catalytic activity">
    <reaction evidence="1">
        <text>ATP + protein L-histidine = ADP + protein N-phospho-L-histidine.</text>
        <dbReference type="EC" id="2.7.13.3"/>
    </reaction>
</comment>
<evidence type="ECO:0000256" key="5">
    <source>
        <dbReference type="ARBA" id="ARBA00022777"/>
    </source>
</evidence>
<dbReference type="InterPro" id="IPR035965">
    <property type="entry name" value="PAS-like_dom_sf"/>
</dbReference>
<dbReference type="InterPro" id="IPR005467">
    <property type="entry name" value="His_kinase_dom"/>
</dbReference>
<protein>
    <recommendedName>
        <fullName evidence="2">histidine kinase</fullName>
        <ecNumber evidence="2">2.7.13.3</ecNumber>
    </recommendedName>
</protein>
<keyword evidence="3" id="KW-0597">Phosphoprotein</keyword>
<reference evidence="8 9" key="1">
    <citation type="submission" date="2018-05" db="EMBL/GenBank/DDBJ databases">
        <title>Flavobacterium sp. strain IMCC34758, incomplete genome.</title>
        <authorList>
            <person name="Joung Y."/>
        </authorList>
    </citation>
    <scope>NUCLEOTIDE SEQUENCE [LARGE SCALE GENOMIC DNA]</scope>
    <source>
        <strain evidence="8 9">IMCC34758</strain>
    </source>
</reference>
<dbReference type="GO" id="GO:0000155">
    <property type="term" value="F:phosphorelay sensor kinase activity"/>
    <property type="evidence" value="ECO:0007669"/>
    <property type="project" value="InterPro"/>
</dbReference>
<dbReference type="InterPro" id="IPR004358">
    <property type="entry name" value="Sig_transdc_His_kin-like_C"/>
</dbReference>
<dbReference type="PRINTS" id="PR00344">
    <property type="entry name" value="BCTRLSENSOR"/>
</dbReference>
<dbReference type="Gene3D" id="3.30.565.10">
    <property type="entry name" value="Histidine kinase-like ATPase, C-terminal domain"/>
    <property type="match status" value="1"/>
</dbReference>
<dbReference type="SUPFAM" id="SSF47384">
    <property type="entry name" value="Homodimeric domain of signal transducing histidine kinase"/>
    <property type="match status" value="1"/>
</dbReference>
<dbReference type="Pfam" id="PF08448">
    <property type="entry name" value="PAS_4"/>
    <property type="match status" value="1"/>
</dbReference>
<proteinExistence type="predicted"/>
<dbReference type="SUPFAM" id="SSF55874">
    <property type="entry name" value="ATPase domain of HSP90 chaperone/DNA topoisomerase II/histidine kinase"/>
    <property type="match status" value="1"/>
</dbReference>
<gene>
    <name evidence="8" type="ORF">DMB68_06025</name>
</gene>
<dbReference type="SMART" id="SM00388">
    <property type="entry name" value="HisKA"/>
    <property type="match status" value="1"/>
</dbReference>
<keyword evidence="9" id="KW-1185">Reference proteome</keyword>
<keyword evidence="4" id="KW-0808">Transferase</keyword>